<evidence type="ECO:0000313" key="10">
    <source>
        <dbReference type="EMBL" id="BAP54707.1"/>
    </source>
</evidence>
<dbReference type="EMBL" id="AP014633">
    <property type="protein sequence ID" value="BAP54707.1"/>
    <property type="molecule type" value="Genomic_DNA"/>
</dbReference>
<dbReference type="SUPFAM" id="SSF82829">
    <property type="entry name" value="MesJ substrate recognition domain-like"/>
    <property type="match status" value="1"/>
</dbReference>
<dbReference type="PANTHER" id="PTHR43033">
    <property type="entry name" value="TRNA(ILE)-LYSIDINE SYNTHASE-RELATED"/>
    <property type="match status" value="1"/>
</dbReference>
<evidence type="ECO:0000256" key="2">
    <source>
        <dbReference type="ARBA" id="ARBA00022490"/>
    </source>
</evidence>
<comment type="catalytic activity">
    <reaction evidence="7 8">
        <text>cytidine(34) in tRNA(Ile2) + L-lysine + ATP = lysidine(34) in tRNA(Ile2) + AMP + diphosphate + H(+)</text>
        <dbReference type="Rhea" id="RHEA:43744"/>
        <dbReference type="Rhea" id="RHEA-COMP:10625"/>
        <dbReference type="Rhea" id="RHEA-COMP:10670"/>
        <dbReference type="ChEBI" id="CHEBI:15378"/>
        <dbReference type="ChEBI" id="CHEBI:30616"/>
        <dbReference type="ChEBI" id="CHEBI:32551"/>
        <dbReference type="ChEBI" id="CHEBI:33019"/>
        <dbReference type="ChEBI" id="CHEBI:82748"/>
        <dbReference type="ChEBI" id="CHEBI:83665"/>
        <dbReference type="ChEBI" id="CHEBI:456215"/>
        <dbReference type="EC" id="6.3.4.19"/>
    </reaction>
</comment>
<dbReference type="InterPro" id="IPR012795">
    <property type="entry name" value="tRNA_Ile_lys_synt_N"/>
</dbReference>
<feature type="binding site" evidence="8">
    <location>
        <begin position="29"/>
        <end position="34"/>
    </location>
    <ligand>
        <name>ATP</name>
        <dbReference type="ChEBI" id="CHEBI:30616"/>
    </ligand>
</feature>
<dbReference type="InterPro" id="IPR012094">
    <property type="entry name" value="tRNA_Ile_lys_synt"/>
</dbReference>
<dbReference type="AlphaFoldDB" id="A0A090AHE8"/>
<name>A0A090AHE8_9GAMM</name>
<keyword evidence="4 8" id="KW-0819">tRNA processing</keyword>
<gene>
    <name evidence="8" type="primary">tilS</name>
    <name evidence="10" type="ORF">THII_0410</name>
</gene>
<dbReference type="NCBIfam" id="TIGR02432">
    <property type="entry name" value="lysidine_TilS_N"/>
    <property type="match status" value="1"/>
</dbReference>
<dbReference type="KEGG" id="tig:THII_0410"/>
<dbReference type="Pfam" id="PF01171">
    <property type="entry name" value="ATP_bind_3"/>
    <property type="match status" value="1"/>
</dbReference>
<dbReference type="Pfam" id="PF11734">
    <property type="entry name" value="TilS_C"/>
    <property type="match status" value="1"/>
</dbReference>
<comment type="subcellular location">
    <subcellularLocation>
        <location evidence="1 8">Cytoplasm</location>
    </subcellularLocation>
</comment>
<evidence type="ECO:0000256" key="1">
    <source>
        <dbReference type="ARBA" id="ARBA00004496"/>
    </source>
</evidence>
<dbReference type="OrthoDB" id="9807403at2"/>
<dbReference type="HOGENOM" id="CLU_018869_2_0_6"/>
<dbReference type="Pfam" id="PF09179">
    <property type="entry name" value="TilS"/>
    <property type="match status" value="1"/>
</dbReference>
<dbReference type="GO" id="GO:0032267">
    <property type="term" value="F:tRNA(Ile)-lysidine synthase activity"/>
    <property type="evidence" value="ECO:0007669"/>
    <property type="project" value="UniProtKB-EC"/>
</dbReference>
<keyword evidence="6 8" id="KW-0067">ATP-binding</keyword>
<dbReference type="InterPro" id="IPR011063">
    <property type="entry name" value="TilS/TtcA_N"/>
</dbReference>
<sequence length="444" mass="50522">MNDTANLGTHLVEILRNYLDTQRIWVAYSGGLDSHVLLHAVAQLRPQLAEQELRAVHIHHGLHPQADYWAQHCQAVCQALAIPCEIIRVQVRRASRESLEANARTARYQAIAQLLSPEEVVLTAQHADDQAETVLLQLLRGAGVAGLAAMPPVTRLASGWLIRPLLNYTRVQLYAYAQQAQLQWIEDSSNTDIQFDRNFLRHQIIPRLQQRWPSVSYTLSRTARYQAEAHELVQSLAQIDWETCRTNHLTQLNLMALSALNLVRQRNVIRYWLSQCQCPIPSSAQLQQILQSCLPAKIDQQPVVCWPGVEIRRYRQLLFVMSPLPPQPMNSSQLTWLLPQPLALPLGQLTAVRIQGRGLALPSGTALQVRFRQGGEIFHWRGHQRVVKKLLQTLQLPPWQRPFIPLIYLNNTLVAIPQIGVQDELRAPAGQAGWEMQWQFPADY</sequence>
<dbReference type="SUPFAM" id="SSF56037">
    <property type="entry name" value="PheT/TilS domain"/>
    <property type="match status" value="1"/>
</dbReference>
<dbReference type="InterPro" id="IPR012796">
    <property type="entry name" value="Lysidine-tRNA-synth_C"/>
</dbReference>
<evidence type="ECO:0000256" key="4">
    <source>
        <dbReference type="ARBA" id="ARBA00022694"/>
    </source>
</evidence>
<proteinExistence type="inferred from homology"/>
<dbReference type="InterPro" id="IPR014729">
    <property type="entry name" value="Rossmann-like_a/b/a_fold"/>
</dbReference>
<comment type="similarity">
    <text evidence="8">Belongs to the tRNA(Ile)-lysidine synthase family.</text>
</comment>
<evidence type="ECO:0000259" key="9">
    <source>
        <dbReference type="SMART" id="SM00977"/>
    </source>
</evidence>
<dbReference type="STRING" id="40754.THII_0410"/>
<protein>
    <recommendedName>
        <fullName evidence="8">tRNA(Ile)-lysidine synthase</fullName>
        <ecNumber evidence="8">6.3.4.19</ecNumber>
    </recommendedName>
    <alternativeName>
        <fullName evidence="8">tRNA(Ile)-2-lysyl-cytidine synthase</fullName>
    </alternativeName>
    <alternativeName>
        <fullName evidence="8">tRNA(Ile)-lysidine synthetase</fullName>
    </alternativeName>
</protein>
<evidence type="ECO:0000256" key="3">
    <source>
        <dbReference type="ARBA" id="ARBA00022598"/>
    </source>
</evidence>
<dbReference type="GO" id="GO:0005737">
    <property type="term" value="C:cytoplasm"/>
    <property type="evidence" value="ECO:0007669"/>
    <property type="project" value="UniProtKB-SubCell"/>
</dbReference>
<dbReference type="CDD" id="cd01992">
    <property type="entry name" value="TilS_N"/>
    <property type="match status" value="1"/>
</dbReference>
<keyword evidence="2 8" id="KW-0963">Cytoplasm</keyword>
<evidence type="ECO:0000313" key="11">
    <source>
        <dbReference type="Proteomes" id="UP000031623"/>
    </source>
</evidence>
<dbReference type="Gene3D" id="3.40.50.620">
    <property type="entry name" value="HUPs"/>
    <property type="match status" value="1"/>
</dbReference>
<comment type="domain">
    <text evidence="8">The N-terminal region contains the highly conserved SGGXDS motif, predicted to be a P-loop motif involved in ATP binding.</text>
</comment>
<evidence type="ECO:0000256" key="8">
    <source>
        <dbReference type="HAMAP-Rule" id="MF_01161"/>
    </source>
</evidence>
<dbReference type="HAMAP" id="MF_01161">
    <property type="entry name" value="tRNA_Ile_lys_synt"/>
    <property type="match status" value="1"/>
</dbReference>
<accession>A0A090AHE8</accession>
<dbReference type="EC" id="6.3.4.19" evidence="8"/>
<dbReference type="SMART" id="SM00977">
    <property type="entry name" value="TilS_C"/>
    <property type="match status" value="1"/>
</dbReference>
<keyword evidence="11" id="KW-1185">Reference proteome</keyword>
<dbReference type="Gene3D" id="1.20.59.20">
    <property type="match status" value="1"/>
</dbReference>
<dbReference type="Proteomes" id="UP000031623">
    <property type="component" value="Chromosome"/>
</dbReference>
<evidence type="ECO:0000256" key="5">
    <source>
        <dbReference type="ARBA" id="ARBA00022741"/>
    </source>
</evidence>
<dbReference type="NCBIfam" id="TIGR02433">
    <property type="entry name" value="lysidine_TilS_C"/>
    <property type="match status" value="1"/>
</dbReference>
<comment type="function">
    <text evidence="8">Ligates lysine onto the cytidine present at position 34 of the AUA codon-specific tRNA(Ile) that contains the anticodon CAU, in an ATP-dependent manner. Cytidine is converted to lysidine, thus changing the amino acid specificity of the tRNA from methionine to isoleucine.</text>
</comment>
<keyword evidence="5 8" id="KW-0547">Nucleotide-binding</keyword>
<feature type="domain" description="Lysidine-tRNA(Ile) synthetase C-terminal" evidence="9">
    <location>
        <begin position="367"/>
        <end position="438"/>
    </location>
</feature>
<organism evidence="10 11">
    <name type="scientific">Thioploca ingrica</name>
    <dbReference type="NCBI Taxonomy" id="40754"/>
    <lineage>
        <taxon>Bacteria</taxon>
        <taxon>Pseudomonadati</taxon>
        <taxon>Pseudomonadota</taxon>
        <taxon>Gammaproteobacteria</taxon>
        <taxon>Thiotrichales</taxon>
        <taxon>Thiotrichaceae</taxon>
        <taxon>Thioploca</taxon>
    </lineage>
</organism>
<dbReference type="GO" id="GO:0006400">
    <property type="term" value="P:tRNA modification"/>
    <property type="evidence" value="ECO:0007669"/>
    <property type="project" value="UniProtKB-UniRule"/>
</dbReference>
<dbReference type="PANTHER" id="PTHR43033:SF1">
    <property type="entry name" value="TRNA(ILE)-LYSIDINE SYNTHASE-RELATED"/>
    <property type="match status" value="1"/>
</dbReference>
<evidence type="ECO:0000256" key="6">
    <source>
        <dbReference type="ARBA" id="ARBA00022840"/>
    </source>
</evidence>
<dbReference type="SUPFAM" id="SSF52402">
    <property type="entry name" value="Adenine nucleotide alpha hydrolases-like"/>
    <property type="match status" value="1"/>
</dbReference>
<reference evidence="10 11" key="1">
    <citation type="journal article" date="2014" name="ISME J.">
        <title>Ecophysiology of Thioploca ingrica as revealed by the complete genome sequence supplemented with proteomic evidence.</title>
        <authorList>
            <person name="Kojima H."/>
            <person name="Ogura Y."/>
            <person name="Yamamoto N."/>
            <person name="Togashi T."/>
            <person name="Mori H."/>
            <person name="Watanabe T."/>
            <person name="Nemoto F."/>
            <person name="Kurokawa K."/>
            <person name="Hayashi T."/>
            <person name="Fukui M."/>
        </authorList>
    </citation>
    <scope>NUCLEOTIDE SEQUENCE [LARGE SCALE GENOMIC DNA]</scope>
</reference>
<dbReference type="GO" id="GO:0005524">
    <property type="term" value="F:ATP binding"/>
    <property type="evidence" value="ECO:0007669"/>
    <property type="project" value="UniProtKB-UniRule"/>
</dbReference>
<dbReference type="InterPro" id="IPR015262">
    <property type="entry name" value="tRNA_Ile_lys_synt_subst-bd"/>
</dbReference>
<evidence type="ECO:0000256" key="7">
    <source>
        <dbReference type="ARBA" id="ARBA00048539"/>
    </source>
</evidence>
<keyword evidence="3 8" id="KW-0436">Ligase</keyword>